<gene>
    <name evidence="2" type="primary">addB</name>
    <name evidence="2" type="ORF">H2LOC_009685</name>
</gene>
<dbReference type="InterPro" id="IPR014153">
    <property type="entry name" value="Ds_break_AddB"/>
</dbReference>
<evidence type="ECO:0000313" key="3">
    <source>
        <dbReference type="Proteomes" id="UP000309061"/>
    </source>
</evidence>
<dbReference type="NCBIfam" id="TIGR02786">
    <property type="entry name" value="addB_alphas"/>
    <property type="match status" value="1"/>
</dbReference>
<feature type="domain" description="PD-(D/E)XK endonuclease-like" evidence="1">
    <location>
        <begin position="761"/>
        <end position="990"/>
    </location>
</feature>
<sequence>MPRNVFTIAPGAPYLATFVRALLAGRIIPGFSRASAPLDLARLSIYVPTQRAGRALSVEFARALDRPAALLPRILPLGALDEHENAMLFSGDFEAFDDSLAPAVDELDRRLILARLVMQWARALGHAVVSIGPDGEPALDRREPMLVSPSPANACALAKELGALIDEFIIENVDPAGIGSLADEAFDRYWAITTRFLGIALQDWPQILRELNLTDAARRQKALLEAQIESLKAGSAGDGVIALGSTGSNPTTARLLDMISRQERGAVVLPGLDCILDETAWTHIGDAVGEHGEPAFTHPQSMMKRLLRIMKIDREEVGELAVLAPALAARRALVAQALRPADSTEHWREFRERAGAGFCEALQGVDMVEAPDERLEALTIALYMRRALETPHRTAALVTPDRGMARRVAAELARFGLEIDDSGGEPLSATPIGDLARQLCALARDGAGAVETAALLAHPLASFGFSRDEIARLAPLAEVAVLRVVAGEGRGWAPHVAQARKAAREISAHPAAARVSAEDWRGIEELFARLDAALTPLLGLAREEKLAARAAALRASLEAAAAAEPQGFAADMGVEELLALLDKLEDAGAPLDFDAAGFAAFFDALLFETIVRGPRRAHPRLKIMGPLEARLVDADLVLLAGLDESVWPPQADTGAFLNRSMRRQLGLSPPERRIGQSAHDFTMALGAGEVAMTRARKRAGSPTVASRFVTRLSALAGEAFEQCRRRGDAMLAIANALDQPASIASCKPPEPRPPLELRPSRLSVTRIETLRRDPYSIYAERILKLAPLPKLGVELGPRERGTAVHDVLDKFVRAHPHGPLPDDAREKLHALAREKLSLFFEDPEFCAFKWPRVLDGLDHALAFDRARRELGVQIFLEESGELNLTLDDGSKFRLTACADRIEVDASGAAFVFDYKTGTPPTNRQVLVGFQPQLTLEAAMIAAGAFEKVSAQKVEGAAYVAIGGAGDGEAQWIKPKDETFADLVAEHKSQLVSLLSQFRKRERSYPSRPNIMLQRHEGDYDHLARVKEWSRSGGAAEGTSE</sequence>
<evidence type="ECO:0000259" key="1">
    <source>
        <dbReference type="Pfam" id="PF12705"/>
    </source>
</evidence>
<dbReference type="RefSeq" id="WP_136496217.1">
    <property type="nucleotide sequence ID" value="NZ_CP046052.1"/>
</dbReference>
<dbReference type="Pfam" id="PF12705">
    <property type="entry name" value="PDDEXK_1"/>
    <property type="match status" value="1"/>
</dbReference>
<dbReference type="AlphaFoldDB" id="A0A6B8KEB2"/>
<dbReference type="InterPro" id="IPR027417">
    <property type="entry name" value="P-loop_NTPase"/>
</dbReference>
<dbReference type="EMBL" id="CP046052">
    <property type="protein sequence ID" value="QGM45952.1"/>
    <property type="molecule type" value="Genomic_DNA"/>
</dbReference>
<dbReference type="KEGG" id="mhey:H2LOC_009685"/>
<dbReference type="OrthoDB" id="9780606at2"/>
<accession>A0A6B8KEB2</accession>
<proteinExistence type="predicted"/>
<name>A0A6B8KEB2_9HYPH</name>
<organism evidence="2 3">
    <name type="scientific">Methylocystis heyeri</name>
    <dbReference type="NCBI Taxonomy" id="391905"/>
    <lineage>
        <taxon>Bacteria</taxon>
        <taxon>Pseudomonadati</taxon>
        <taxon>Pseudomonadota</taxon>
        <taxon>Alphaproteobacteria</taxon>
        <taxon>Hyphomicrobiales</taxon>
        <taxon>Methylocystaceae</taxon>
        <taxon>Methylocystis</taxon>
    </lineage>
</organism>
<reference evidence="2 3" key="1">
    <citation type="submission" date="2019-11" db="EMBL/GenBank/DDBJ databases">
        <title>The genome sequence of Methylocystis heyeri.</title>
        <authorList>
            <person name="Oshkin I.Y."/>
            <person name="Miroshnikov K."/>
            <person name="Dedysh S.N."/>
        </authorList>
    </citation>
    <scope>NUCLEOTIDE SEQUENCE [LARGE SCALE GENOMIC DNA]</scope>
    <source>
        <strain evidence="2 3">H2</strain>
    </source>
</reference>
<keyword evidence="3" id="KW-1185">Reference proteome</keyword>
<dbReference type="Proteomes" id="UP000309061">
    <property type="component" value="Chromosome"/>
</dbReference>
<protein>
    <submittedName>
        <fullName evidence="2">Double-strand break repair protein AddB</fullName>
    </submittedName>
</protein>
<dbReference type="InterPro" id="IPR038726">
    <property type="entry name" value="PDDEXK_AddAB-type"/>
</dbReference>
<evidence type="ECO:0000313" key="2">
    <source>
        <dbReference type="EMBL" id="QGM45952.1"/>
    </source>
</evidence>
<dbReference type="SUPFAM" id="SSF52540">
    <property type="entry name" value="P-loop containing nucleoside triphosphate hydrolases"/>
    <property type="match status" value="1"/>
</dbReference>